<sequence>FVHVGVFVRIHKTDGPSIRPITFTGTLRVVSAIPLSPLRLSDSRPCCSET</sequence>
<dbReference type="Proteomes" id="UP000727407">
    <property type="component" value="Unassembled WGS sequence"/>
</dbReference>
<dbReference type="AlphaFoldDB" id="A0A8J4XIC3"/>
<feature type="non-terminal residue" evidence="1">
    <location>
        <position position="1"/>
    </location>
</feature>
<evidence type="ECO:0000313" key="2">
    <source>
        <dbReference type="Proteomes" id="UP000727407"/>
    </source>
</evidence>
<reference evidence="1" key="1">
    <citation type="submission" date="2020-07" db="EMBL/GenBank/DDBJ databases">
        <title>Clarias magur genome sequencing, assembly and annotation.</title>
        <authorList>
            <person name="Kushwaha B."/>
            <person name="Kumar R."/>
            <person name="Das P."/>
            <person name="Joshi C.G."/>
            <person name="Kumar D."/>
            <person name="Nagpure N.S."/>
            <person name="Pandey M."/>
            <person name="Agarwal S."/>
            <person name="Srivastava S."/>
            <person name="Singh M."/>
            <person name="Sahoo L."/>
            <person name="Jayasankar P."/>
            <person name="Meher P.K."/>
            <person name="Koringa P.G."/>
            <person name="Iquebal M.A."/>
            <person name="Das S.P."/>
            <person name="Bit A."/>
            <person name="Patnaik S."/>
            <person name="Patel N."/>
            <person name="Shah T.M."/>
            <person name="Hinsu A."/>
            <person name="Jena J.K."/>
        </authorList>
    </citation>
    <scope>NUCLEOTIDE SEQUENCE</scope>
    <source>
        <strain evidence="1">CIFAMagur01</strain>
        <tissue evidence="1">Testis</tissue>
    </source>
</reference>
<name>A0A8J4XIC3_CLAMG</name>
<proteinExistence type="predicted"/>
<feature type="non-terminal residue" evidence="1">
    <location>
        <position position="50"/>
    </location>
</feature>
<comment type="caution">
    <text evidence="1">The sequence shown here is derived from an EMBL/GenBank/DDBJ whole genome shotgun (WGS) entry which is preliminary data.</text>
</comment>
<gene>
    <name evidence="1" type="ORF">DAT39_000099</name>
</gene>
<accession>A0A8J4XIC3</accession>
<dbReference type="EMBL" id="QNUK01000001">
    <property type="protein sequence ID" value="KAF5909899.1"/>
    <property type="molecule type" value="Genomic_DNA"/>
</dbReference>
<keyword evidence="2" id="KW-1185">Reference proteome</keyword>
<evidence type="ECO:0000313" key="1">
    <source>
        <dbReference type="EMBL" id="KAF5909899.1"/>
    </source>
</evidence>
<organism evidence="1 2">
    <name type="scientific">Clarias magur</name>
    <name type="common">Asian catfish</name>
    <name type="synonym">Macropteronotus magur</name>
    <dbReference type="NCBI Taxonomy" id="1594786"/>
    <lineage>
        <taxon>Eukaryota</taxon>
        <taxon>Metazoa</taxon>
        <taxon>Chordata</taxon>
        <taxon>Craniata</taxon>
        <taxon>Vertebrata</taxon>
        <taxon>Euteleostomi</taxon>
        <taxon>Actinopterygii</taxon>
        <taxon>Neopterygii</taxon>
        <taxon>Teleostei</taxon>
        <taxon>Ostariophysi</taxon>
        <taxon>Siluriformes</taxon>
        <taxon>Clariidae</taxon>
        <taxon>Clarias</taxon>
    </lineage>
</organism>
<protein>
    <submittedName>
        <fullName evidence="1">Delta-halcutoxin-Hcg1a</fullName>
    </submittedName>
</protein>